<dbReference type="RefSeq" id="WP_277860784.1">
    <property type="nucleotide sequence ID" value="NZ_JARRAG010000002.1"/>
</dbReference>
<name>A0ABT6FA13_9BACT</name>
<proteinExistence type="predicted"/>
<sequence>MKRRLACVRTAPRRGRGARVEMRNIARRVSLAEPRLRSFLPGSGAGDAAEGRSVDFHFLDCPLPPVHLPDGTRPFIVDPHMGDDGRGGHLPLDGPADPRAAGLWADCLNARAQRAGLGLQLRTPRFFAEAVIHLDMMRSGSELQGIMQLTYFPREDDRLGAEGFLAAMGLDRLGASEKSSLPASTGSTGSVLLTGLPARPSLLDGFVEGLERLGWTSTDVVLNSQFYAGDGPDKFDALRPRLNSWGRAWHCWIPGWYRDGFDPFLSPPEPPAGEEYRYPVAAYVKRNTTGEDPRIQIDVVHVQEGAFLEFLSAEGPGRAKHYADAAGVEVEAWTGPPADRRLGAR</sequence>
<protein>
    <submittedName>
        <fullName evidence="1">Uncharacterized protein</fullName>
    </submittedName>
</protein>
<dbReference type="Proteomes" id="UP001216907">
    <property type="component" value="Unassembled WGS sequence"/>
</dbReference>
<reference evidence="1 2" key="1">
    <citation type="submission" date="2023-03" db="EMBL/GenBank/DDBJ databases">
        <title>Paludisphaera mucosa sp. nov. a novel planctomycete from northern fen.</title>
        <authorList>
            <person name="Ivanova A."/>
        </authorList>
    </citation>
    <scope>NUCLEOTIDE SEQUENCE [LARGE SCALE GENOMIC DNA]</scope>
    <source>
        <strain evidence="1 2">Pla2</strain>
    </source>
</reference>
<keyword evidence="2" id="KW-1185">Reference proteome</keyword>
<accession>A0ABT6FA13</accession>
<dbReference type="EMBL" id="JARRAG010000002">
    <property type="protein sequence ID" value="MDG3004426.1"/>
    <property type="molecule type" value="Genomic_DNA"/>
</dbReference>
<evidence type="ECO:0000313" key="1">
    <source>
        <dbReference type="EMBL" id="MDG3004426.1"/>
    </source>
</evidence>
<gene>
    <name evidence="1" type="ORF">PZE19_11630</name>
</gene>
<organism evidence="1 2">
    <name type="scientific">Paludisphaera mucosa</name>
    <dbReference type="NCBI Taxonomy" id="3030827"/>
    <lineage>
        <taxon>Bacteria</taxon>
        <taxon>Pseudomonadati</taxon>
        <taxon>Planctomycetota</taxon>
        <taxon>Planctomycetia</taxon>
        <taxon>Isosphaerales</taxon>
        <taxon>Isosphaeraceae</taxon>
        <taxon>Paludisphaera</taxon>
    </lineage>
</organism>
<evidence type="ECO:0000313" key="2">
    <source>
        <dbReference type="Proteomes" id="UP001216907"/>
    </source>
</evidence>
<comment type="caution">
    <text evidence="1">The sequence shown here is derived from an EMBL/GenBank/DDBJ whole genome shotgun (WGS) entry which is preliminary data.</text>
</comment>